<dbReference type="AlphaFoldDB" id="A0A061JIB3"/>
<sequence length="96" mass="11517">MIRSSILIFHSLVLLKSDKNLLRYTNKETQIERQKNNKNKKIKNRKNKQKQFYSGKKKRLAIKIQVVVDKKIRQGICVRHFQRVIVMILEDLNDPK</sequence>
<evidence type="ECO:0000313" key="3">
    <source>
        <dbReference type="Proteomes" id="UP000026922"/>
    </source>
</evidence>
<accession>A0A061JIB3</accession>
<keyword evidence="3" id="KW-1185">Reference proteome</keyword>
<feature type="region of interest" description="Disordered" evidence="1">
    <location>
        <begin position="29"/>
        <end position="54"/>
    </location>
</feature>
<comment type="caution">
    <text evidence="2">The sequence shown here is derived from an EMBL/GenBank/DDBJ whole genome shotgun (WGS) entry which is preliminary data.</text>
</comment>
<evidence type="ECO:0000256" key="1">
    <source>
        <dbReference type="SAM" id="MobiDB-lite"/>
    </source>
</evidence>
<gene>
    <name evidence="2" type="ORF">K737_300841</name>
</gene>
<dbReference type="Proteomes" id="UP000026922">
    <property type="component" value="Unassembled WGS sequence"/>
</dbReference>
<proteinExistence type="predicted"/>
<evidence type="ECO:0000313" key="2">
    <source>
        <dbReference type="EMBL" id="ETZ04744.1"/>
    </source>
</evidence>
<reference evidence="2 3" key="1">
    <citation type="journal article" date="2013" name="Genome Announc.">
        <title>Draft Genome Sequence of Holospora undulata Strain HU1, a Micronucleus-Specific Symbiont of the Ciliate Paramecium caudatum.</title>
        <authorList>
            <person name="Dohra H."/>
            <person name="Suzuki H."/>
            <person name="Suzuki T."/>
            <person name="Tanaka K."/>
            <person name="Fujishima M."/>
        </authorList>
    </citation>
    <scope>NUCLEOTIDE SEQUENCE [LARGE SCALE GENOMIC DNA]</scope>
    <source>
        <strain evidence="2 3">HU1</strain>
    </source>
</reference>
<dbReference type="EMBL" id="ARPM03000155">
    <property type="protein sequence ID" value="ETZ04744.1"/>
    <property type="molecule type" value="Genomic_DNA"/>
</dbReference>
<protein>
    <submittedName>
        <fullName evidence="2">Uncharacterized protein</fullName>
    </submittedName>
</protein>
<name>A0A061JIB3_9PROT</name>
<organism evidence="2 3">
    <name type="scientific">Holospora undulata HU1</name>
    <dbReference type="NCBI Taxonomy" id="1321371"/>
    <lineage>
        <taxon>Bacteria</taxon>
        <taxon>Pseudomonadati</taxon>
        <taxon>Pseudomonadota</taxon>
        <taxon>Alphaproteobacteria</taxon>
        <taxon>Holosporales</taxon>
        <taxon>Holosporaceae</taxon>
        <taxon>Holospora</taxon>
    </lineage>
</organism>
<feature type="compositionally biased region" description="Basic residues" evidence="1">
    <location>
        <begin position="36"/>
        <end position="54"/>
    </location>
</feature>